<dbReference type="EMBL" id="FONY01000018">
    <property type="protein sequence ID" value="SFF16453.1"/>
    <property type="molecule type" value="Genomic_DNA"/>
</dbReference>
<dbReference type="InterPro" id="IPR000595">
    <property type="entry name" value="cNMP-bd_dom"/>
</dbReference>
<dbReference type="InterPro" id="IPR012318">
    <property type="entry name" value="HTH_CRP"/>
</dbReference>
<accession>A0A1I2GGX1</accession>
<dbReference type="SMART" id="SM00419">
    <property type="entry name" value="HTH_CRP"/>
    <property type="match status" value="1"/>
</dbReference>
<keyword evidence="2" id="KW-0238">DNA-binding</keyword>
<dbReference type="STRING" id="1003.SAMN04488541_101856"/>
<dbReference type="InterPro" id="IPR014710">
    <property type="entry name" value="RmlC-like_jellyroll"/>
</dbReference>
<dbReference type="InterPro" id="IPR036388">
    <property type="entry name" value="WH-like_DNA-bd_sf"/>
</dbReference>
<name>A0A1I2GGX1_9BACT</name>
<evidence type="ECO:0000313" key="7">
    <source>
        <dbReference type="Proteomes" id="UP000199513"/>
    </source>
</evidence>
<keyword evidence="6" id="KW-0808">Transferase</keyword>
<organism evidence="6 7">
    <name type="scientific">Thermoflexibacter ruber</name>
    <dbReference type="NCBI Taxonomy" id="1003"/>
    <lineage>
        <taxon>Bacteria</taxon>
        <taxon>Pseudomonadati</taxon>
        <taxon>Bacteroidota</taxon>
        <taxon>Cytophagia</taxon>
        <taxon>Cytophagales</taxon>
        <taxon>Thermoflexibacteraceae</taxon>
        <taxon>Thermoflexibacter</taxon>
    </lineage>
</organism>
<dbReference type="Pfam" id="PF13545">
    <property type="entry name" value="HTH_Crp_2"/>
    <property type="match status" value="1"/>
</dbReference>
<keyword evidence="7" id="KW-1185">Reference proteome</keyword>
<sequence>MKFVPPKCENCSIKNDSLFCLCQQEEVQHVSQVKTCNIYRKGQIVFHENAMPIGLYCIYEGSVKISKLNSNGREQIMRIAAPGDFLGYRSLVAHRPYSDTAIAIEDTTICLVPKSEFFNLMQNNKKFYEALLQKICRDADEMENKLSNIAYKPVRGRIAEALLILAGKNAHEGKEAKLQPYINLTREDLASLVGTVKETAIRTISEFKDENLIAIDKRRIRILNFDKLMHISNLYD</sequence>
<evidence type="ECO:0000313" key="6">
    <source>
        <dbReference type="EMBL" id="SFF16453.1"/>
    </source>
</evidence>
<dbReference type="GO" id="GO:0016301">
    <property type="term" value="F:kinase activity"/>
    <property type="evidence" value="ECO:0007669"/>
    <property type="project" value="UniProtKB-KW"/>
</dbReference>
<dbReference type="InterPro" id="IPR050397">
    <property type="entry name" value="Env_Response_Regulators"/>
</dbReference>
<feature type="domain" description="HTH crp-type" evidence="5">
    <location>
        <begin position="152"/>
        <end position="226"/>
    </location>
</feature>
<keyword evidence="3" id="KW-0804">Transcription</keyword>
<feature type="domain" description="Cyclic nucleotide-binding" evidence="4">
    <location>
        <begin position="18"/>
        <end position="138"/>
    </location>
</feature>
<dbReference type="Pfam" id="PF00027">
    <property type="entry name" value="cNMP_binding"/>
    <property type="match status" value="1"/>
</dbReference>
<dbReference type="OrthoDB" id="9127033at2"/>
<dbReference type="PRINTS" id="PR00034">
    <property type="entry name" value="HTHCRP"/>
</dbReference>
<evidence type="ECO:0000256" key="2">
    <source>
        <dbReference type="ARBA" id="ARBA00023125"/>
    </source>
</evidence>
<dbReference type="PROSITE" id="PS51063">
    <property type="entry name" value="HTH_CRP_2"/>
    <property type="match status" value="1"/>
</dbReference>
<dbReference type="PANTHER" id="PTHR24567">
    <property type="entry name" value="CRP FAMILY TRANSCRIPTIONAL REGULATORY PROTEIN"/>
    <property type="match status" value="1"/>
</dbReference>
<dbReference type="PANTHER" id="PTHR24567:SF74">
    <property type="entry name" value="HTH-TYPE TRANSCRIPTIONAL REGULATOR ARCR"/>
    <property type="match status" value="1"/>
</dbReference>
<dbReference type="Gene3D" id="2.60.120.10">
    <property type="entry name" value="Jelly Rolls"/>
    <property type="match status" value="1"/>
</dbReference>
<dbReference type="GO" id="GO:0003700">
    <property type="term" value="F:DNA-binding transcription factor activity"/>
    <property type="evidence" value="ECO:0007669"/>
    <property type="project" value="TreeGrafter"/>
</dbReference>
<gene>
    <name evidence="6" type="ORF">SAMN04488541_101856</name>
</gene>
<proteinExistence type="predicted"/>
<evidence type="ECO:0000256" key="1">
    <source>
        <dbReference type="ARBA" id="ARBA00023015"/>
    </source>
</evidence>
<dbReference type="Proteomes" id="UP000199513">
    <property type="component" value="Unassembled WGS sequence"/>
</dbReference>
<keyword evidence="1" id="KW-0805">Transcription regulation</keyword>
<dbReference type="InterPro" id="IPR018490">
    <property type="entry name" value="cNMP-bd_dom_sf"/>
</dbReference>
<dbReference type="GO" id="GO:0005829">
    <property type="term" value="C:cytosol"/>
    <property type="evidence" value="ECO:0007669"/>
    <property type="project" value="TreeGrafter"/>
</dbReference>
<dbReference type="SUPFAM" id="SSF51206">
    <property type="entry name" value="cAMP-binding domain-like"/>
    <property type="match status" value="1"/>
</dbReference>
<evidence type="ECO:0000259" key="5">
    <source>
        <dbReference type="PROSITE" id="PS51063"/>
    </source>
</evidence>
<dbReference type="SMART" id="SM00100">
    <property type="entry name" value="cNMP"/>
    <property type="match status" value="1"/>
</dbReference>
<dbReference type="PROSITE" id="PS50042">
    <property type="entry name" value="CNMP_BINDING_3"/>
    <property type="match status" value="1"/>
</dbReference>
<dbReference type="AlphaFoldDB" id="A0A1I2GGX1"/>
<dbReference type="CDD" id="cd00038">
    <property type="entry name" value="CAP_ED"/>
    <property type="match status" value="1"/>
</dbReference>
<dbReference type="SUPFAM" id="SSF46785">
    <property type="entry name" value="Winged helix' DNA-binding domain"/>
    <property type="match status" value="1"/>
</dbReference>
<keyword evidence="6" id="KW-0418">Kinase</keyword>
<evidence type="ECO:0000259" key="4">
    <source>
        <dbReference type="PROSITE" id="PS50042"/>
    </source>
</evidence>
<reference evidence="6 7" key="1">
    <citation type="submission" date="2016-10" db="EMBL/GenBank/DDBJ databases">
        <authorList>
            <person name="de Groot N.N."/>
        </authorList>
    </citation>
    <scope>NUCLEOTIDE SEQUENCE [LARGE SCALE GENOMIC DNA]</scope>
    <source>
        <strain>GEY</strain>
        <strain evidence="7">DSM 9560</strain>
    </source>
</reference>
<protein>
    <submittedName>
        <fullName evidence="6">cAMP-binding domain of CRP or a regulatory subunit of cAMP-dependent protein kinases</fullName>
    </submittedName>
</protein>
<dbReference type="InterPro" id="IPR036390">
    <property type="entry name" value="WH_DNA-bd_sf"/>
</dbReference>
<dbReference type="GO" id="GO:0003677">
    <property type="term" value="F:DNA binding"/>
    <property type="evidence" value="ECO:0007669"/>
    <property type="project" value="UniProtKB-KW"/>
</dbReference>
<evidence type="ECO:0000256" key="3">
    <source>
        <dbReference type="ARBA" id="ARBA00023163"/>
    </source>
</evidence>
<dbReference type="Gene3D" id="1.10.10.10">
    <property type="entry name" value="Winged helix-like DNA-binding domain superfamily/Winged helix DNA-binding domain"/>
    <property type="match status" value="1"/>
</dbReference>